<dbReference type="EMBL" id="JAVHJL010000003">
    <property type="protein sequence ID" value="KAK6506659.1"/>
    <property type="molecule type" value="Genomic_DNA"/>
</dbReference>
<feature type="compositionally biased region" description="Basic and acidic residues" evidence="5">
    <location>
        <begin position="423"/>
        <end position="438"/>
    </location>
</feature>
<protein>
    <recommendedName>
        <fullName evidence="6">DBF4-type domain-containing protein</fullName>
    </recommendedName>
</protein>
<dbReference type="InterPro" id="IPR036420">
    <property type="entry name" value="BRCT_dom_sf"/>
</dbReference>
<dbReference type="PROSITE" id="PS51265">
    <property type="entry name" value="ZF_DBF4"/>
    <property type="match status" value="1"/>
</dbReference>
<dbReference type="Gene3D" id="3.40.50.10190">
    <property type="entry name" value="BRCT domain"/>
    <property type="match status" value="1"/>
</dbReference>
<dbReference type="PANTHER" id="PTHR15375:SF26">
    <property type="entry name" value="PROTEIN CHIFFON"/>
    <property type="match status" value="1"/>
</dbReference>
<evidence type="ECO:0000256" key="2">
    <source>
        <dbReference type="ARBA" id="ARBA00022771"/>
    </source>
</evidence>
<keyword evidence="1" id="KW-0479">Metal-binding</keyword>
<dbReference type="InterPro" id="IPR013939">
    <property type="entry name" value="Regulatory_Dfp1/Him1"/>
</dbReference>
<dbReference type="PANTHER" id="PTHR15375">
    <property type="entry name" value="ACTIVATOR OF S-PHASE KINASE-RELATED"/>
    <property type="match status" value="1"/>
</dbReference>
<dbReference type="Gene3D" id="6.10.250.3410">
    <property type="entry name" value="DBF zinc finger"/>
    <property type="match status" value="1"/>
</dbReference>
<proteinExistence type="predicted"/>
<reference evidence="7 8" key="1">
    <citation type="submission" date="2023-08" db="EMBL/GenBank/DDBJ databases">
        <authorList>
            <person name="Palmer J.M."/>
        </authorList>
    </citation>
    <scope>NUCLEOTIDE SEQUENCE [LARGE SCALE GENOMIC DNA]</scope>
    <source>
        <strain evidence="7 8">TWF481</strain>
    </source>
</reference>
<dbReference type="GO" id="GO:0043539">
    <property type="term" value="F:protein serine/threonine kinase activator activity"/>
    <property type="evidence" value="ECO:0007669"/>
    <property type="project" value="TreeGrafter"/>
</dbReference>
<keyword evidence="3" id="KW-0862">Zinc</keyword>
<dbReference type="Pfam" id="PF08630">
    <property type="entry name" value="Dfp1_Him1_M"/>
    <property type="match status" value="1"/>
</dbReference>
<dbReference type="FunFam" id="6.10.250.3410:FF:000001">
    <property type="entry name" value="Protein DBF4 homolog A"/>
    <property type="match status" value="1"/>
</dbReference>
<dbReference type="SMART" id="SM00586">
    <property type="entry name" value="ZnF_DBF"/>
    <property type="match status" value="1"/>
</dbReference>
<dbReference type="Proteomes" id="UP001370758">
    <property type="component" value="Unassembled WGS sequence"/>
</dbReference>
<dbReference type="InterPro" id="IPR051590">
    <property type="entry name" value="Replication_Regulatory_Kinase"/>
</dbReference>
<evidence type="ECO:0000313" key="7">
    <source>
        <dbReference type="EMBL" id="KAK6506659.1"/>
    </source>
</evidence>
<dbReference type="GO" id="GO:0003676">
    <property type="term" value="F:nucleic acid binding"/>
    <property type="evidence" value="ECO:0007669"/>
    <property type="project" value="InterPro"/>
</dbReference>
<evidence type="ECO:0000259" key="6">
    <source>
        <dbReference type="PROSITE" id="PS51265"/>
    </source>
</evidence>
<sequence length="675" mass="76008">MLSLPISPVPPPPPPHHHQMPTMSRRVPLSNIQNHHGQPYSLSTATIPAKRPAKTTITRDHLGPPPAKKAHIEPTATYLGPDQKENRHTTPSKHLLAPKTPSRQDAISRRDVVPSRVSRTKPTVSSRRPVEKIDSQKYRKPIQTQKISIKDKQLTAAIAENNEAIRQWQKHYLKVFPTLTFYLDETVPEDKMAMLRIQLRDLESSVTDHFDQKKVTHVITARDDIPPEVSREQDAARTGTIDPKLLGRTDSRTSAVPRLAIYDEQEDILVLARLNQMKIWNTEKVERMIHTLNEKIDDDYVVPAPAPLKALPSKYSKADVAKVKKPSTIESTKRNEEELGRLLNQDKSRSTQPSSSKEMYVFKGPYVLVGDASGRYKHFIIREFRTVSRSENGDWPQFRSNREGRCPFVLDPDTKRAYMREEAEREAEAKAKEKEAARLKARSVMEPPPRNQSLRAKTSSFRDDSKAGLVGRKPLGGIENKADRDMATAAAATAVRKTESRVDKLKDAHRSRQDNLVVAGYEPAASGLRPTGPTSAVVSQAISSNPVLVGPKAGTSRDVQRLNRRVFEKTTGGIRQTNTATTLQAVDEENNGAKADRKTLKRARSEVIVKEATKKQPVAGYCENCRDKYDDFEKHIVSKRHHRFASNNDNFLELDALLATLRRPRKQSMSPTPSY</sequence>
<dbReference type="GO" id="GO:0031431">
    <property type="term" value="C:Dbf4-dependent protein kinase complex"/>
    <property type="evidence" value="ECO:0007669"/>
    <property type="project" value="TreeGrafter"/>
</dbReference>
<dbReference type="Pfam" id="PF22437">
    <property type="entry name" value="DBF4_BRCT"/>
    <property type="match status" value="1"/>
</dbReference>
<comment type="caution">
    <text evidence="7">The sequence shown here is derived from an EMBL/GenBank/DDBJ whole genome shotgun (WGS) entry which is preliminary data.</text>
</comment>
<evidence type="ECO:0000256" key="5">
    <source>
        <dbReference type="SAM" id="MobiDB-lite"/>
    </source>
</evidence>
<dbReference type="GO" id="GO:0010571">
    <property type="term" value="P:positive regulation of nuclear cell cycle DNA replication"/>
    <property type="evidence" value="ECO:0007669"/>
    <property type="project" value="TreeGrafter"/>
</dbReference>
<accession>A0AAV9WCQ3</accession>
<evidence type="ECO:0000313" key="8">
    <source>
        <dbReference type="Proteomes" id="UP001370758"/>
    </source>
</evidence>
<dbReference type="GO" id="GO:1901987">
    <property type="term" value="P:regulation of cell cycle phase transition"/>
    <property type="evidence" value="ECO:0007669"/>
    <property type="project" value="TreeGrafter"/>
</dbReference>
<dbReference type="InterPro" id="IPR038545">
    <property type="entry name" value="Znf_DBF_sf"/>
</dbReference>
<gene>
    <name evidence="7" type="ORF">TWF481_005119</name>
</gene>
<evidence type="ECO:0000256" key="3">
    <source>
        <dbReference type="ARBA" id="ARBA00022833"/>
    </source>
</evidence>
<feature type="region of interest" description="Disordered" evidence="5">
    <location>
        <begin position="1"/>
        <end position="132"/>
    </location>
</feature>
<name>A0AAV9WCQ3_9PEZI</name>
<evidence type="ECO:0000256" key="4">
    <source>
        <dbReference type="PROSITE-ProRule" id="PRU00600"/>
    </source>
</evidence>
<feature type="region of interest" description="Disordered" evidence="5">
    <location>
        <begin position="423"/>
        <end position="479"/>
    </location>
</feature>
<feature type="region of interest" description="Disordered" evidence="5">
    <location>
        <begin position="326"/>
        <end position="356"/>
    </location>
</feature>
<dbReference type="InterPro" id="IPR055116">
    <property type="entry name" value="DBF4_BRCT"/>
</dbReference>
<dbReference type="InterPro" id="IPR006572">
    <property type="entry name" value="Znf_DBF"/>
</dbReference>
<feature type="domain" description="DBF4-type" evidence="6">
    <location>
        <begin position="615"/>
        <end position="664"/>
    </location>
</feature>
<dbReference type="AlphaFoldDB" id="A0AAV9WCQ3"/>
<feature type="compositionally biased region" description="Polar residues" evidence="5">
    <location>
        <begin position="30"/>
        <end position="46"/>
    </location>
</feature>
<keyword evidence="2 4" id="KW-0863">Zinc-finger</keyword>
<evidence type="ECO:0000256" key="1">
    <source>
        <dbReference type="ARBA" id="ARBA00022723"/>
    </source>
</evidence>
<dbReference type="Pfam" id="PF07535">
    <property type="entry name" value="zf-DBF"/>
    <property type="match status" value="1"/>
</dbReference>
<dbReference type="GO" id="GO:0008270">
    <property type="term" value="F:zinc ion binding"/>
    <property type="evidence" value="ECO:0007669"/>
    <property type="project" value="UniProtKB-KW"/>
</dbReference>
<organism evidence="7 8">
    <name type="scientific">Arthrobotrys musiformis</name>
    <dbReference type="NCBI Taxonomy" id="47236"/>
    <lineage>
        <taxon>Eukaryota</taxon>
        <taxon>Fungi</taxon>
        <taxon>Dikarya</taxon>
        <taxon>Ascomycota</taxon>
        <taxon>Pezizomycotina</taxon>
        <taxon>Orbiliomycetes</taxon>
        <taxon>Orbiliales</taxon>
        <taxon>Orbiliaceae</taxon>
        <taxon>Arthrobotrys</taxon>
    </lineage>
</organism>
<keyword evidence="8" id="KW-1185">Reference proteome</keyword>
<feature type="compositionally biased region" description="Basic and acidic residues" evidence="5">
    <location>
        <begin position="331"/>
        <end position="349"/>
    </location>
</feature>